<evidence type="ECO:0000313" key="2">
    <source>
        <dbReference type="EMBL" id="TVU02211.1"/>
    </source>
</evidence>
<name>A0A5J9ST64_9POAL</name>
<organism evidence="2 3">
    <name type="scientific">Eragrostis curvula</name>
    <name type="common">weeping love grass</name>
    <dbReference type="NCBI Taxonomy" id="38414"/>
    <lineage>
        <taxon>Eukaryota</taxon>
        <taxon>Viridiplantae</taxon>
        <taxon>Streptophyta</taxon>
        <taxon>Embryophyta</taxon>
        <taxon>Tracheophyta</taxon>
        <taxon>Spermatophyta</taxon>
        <taxon>Magnoliopsida</taxon>
        <taxon>Liliopsida</taxon>
        <taxon>Poales</taxon>
        <taxon>Poaceae</taxon>
        <taxon>PACMAD clade</taxon>
        <taxon>Chloridoideae</taxon>
        <taxon>Eragrostideae</taxon>
        <taxon>Eragrostidinae</taxon>
        <taxon>Eragrostis</taxon>
    </lineage>
</organism>
<dbReference type="OrthoDB" id="664120at2759"/>
<proteinExistence type="predicted"/>
<accession>A0A5J9ST64</accession>
<feature type="region of interest" description="Disordered" evidence="1">
    <location>
        <begin position="1"/>
        <end position="76"/>
    </location>
</feature>
<dbReference type="Proteomes" id="UP000324897">
    <property type="component" value="Unassembled WGS sequence"/>
</dbReference>
<evidence type="ECO:0000256" key="1">
    <source>
        <dbReference type="SAM" id="MobiDB-lite"/>
    </source>
</evidence>
<evidence type="ECO:0000313" key="3">
    <source>
        <dbReference type="Proteomes" id="UP000324897"/>
    </source>
</evidence>
<feature type="compositionally biased region" description="Polar residues" evidence="1">
    <location>
        <begin position="40"/>
        <end position="65"/>
    </location>
</feature>
<reference evidence="2 3" key="1">
    <citation type="journal article" date="2019" name="Sci. Rep.">
        <title>A high-quality genome of Eragrostis curvula grass provides insights into Poaceae evolution and supports new strategies to enhance forage quality.</title>
        <authorList>
            <person name="Carballo J."/>
            <person name="Santos B.A.C.M."/>
            <person name="Zappacosta D."/>
            <person name="Garbus I."/>
            <person name="Selva J.P."/>
            <person name="Gallo C.A."/>
            <person name="Diaz A."/>
            <person name="Albertini E."/>
            <person name="Caccamo M."/>
            <person name="Echenique V."/>
        </authorList>
    </citation>
    <scope>NUCLEOTIDE SEQUENCE [LARGE SCALE GENOMIC DNA]</scope>
    <source>
        <strain evidence="3">cv. Victoria</strain>
        <tissue evidence="2">Leaf</tissue>
    </source>
</reference>
<gene>
    <name evidence="2" type="ORF">EJB05_52307</name>
</gene>
<comment type="caution">
    <text evidence="2">The sequence shown here is derived from an EMBL/GenBank/DDBJ whole genome shotgun (WGS) entry which is preliminary data.</text>
</comment>
<dbReference type="AlphaFoldDB" id="A0A5J9ST64"/>
<sequence length="76" mass="8128">MGDVPGGYFIGRPQQPQGGPAVQESKPANTQTPGDYFMGTPQQHQPPKQEQSSGSNLKRTSSSSKWCCFGGSEVQN</sequence>
<keyword evidence="3" id="KW-1185">Reference proteome</keyword>
<dbReference type="Gramene" id="TVU02211">
    <property type="protein sequence ID" value="TVU02211"/>
    <property type="gene ID" value="EJB05_52307"/>
</dbReference>
<protein>
    <submittedName>
        <fullName evidence="2">Uncharacterized protein</fullName>
    </submittedName>
</protein>
<dbReference type="EMBL" id="RWGY01000352">
    <property type="protein sequence ID" value="TVU02211.1"/>
    <property type="molecule type" value="Genomic_DNA"/>
</dbReference>